<evidence type="ECO:0000313" key="7">
    <source>
        <dbReference type="Proteomes" id="UP000179807"/>
    </source>
</evidence>
<dbReference type="GO" id="GO:0016787">
    <property type="term" value="F:hydrolase activity"/>
    <property type="evidence" value="ECO:0007669"/>
    <property type="project" value="InterPro"/>
</dbReference>
<dbReference type="AlphaFoldDB" id="A0A1J4KAB8"/>
<name>A0A1J4KAB8_9EUKA</name>
<reference evidence="6" key="1">
    <citation type="submission" date="2016-10" db="EMBL/GenBank/DDBJ databases">
        <authorList>
            <person name="Benchimol M."/>
            <person name="Almeida L.G."/>
            <person name="Vasconcelos A.T."/>
            <person name="Perreira-Neves A."/>
            <person name="Rosa I.A."/>
            <person name="Tasca T."/>
            <person name="Bogo M.R."/>
            <person name="de Souza W."/>
        </authorList>
    </citation>
    <scope>NUCLEOTIDE SEQUENCE [LARGE SCALE GENOMIC DNA]</scope>
    <source>
        <strain evidence="6">K</strain>
    </source>
</reference>
<accession>A0A1J4KAB8</accession>
<dbReference type="SUPFAM" id="SSF56300">
    <property type="entry name" value="Metallo-dependent phosphatases"/>
    <property type="match status" value="1"/>
</dbReference>
<dbReference type="InterPro" id="IPR029052">
    <property type="entry name" value="Metallo-depent_PP-like"/>
</dbReference>
<evidence type="ECO:0000256" key="2">
    <source>
        <dbReference type="ARBA" id="ARBA00022723"/>
    </source>
</evidence>
<feature type="compositionally biased region" description="Low complexity" evidence="4">
    <location>
        <begin position="226"/>
        <end position="236"/>
    </location>
</feature>
<gene>
    <name evidence="6" type="ORF">TRFO_23804</name>
</gene>
<comment type="cofactor">
    <cofactor evidence="1">
        <name>Mn(2+)</name>
        <dbReference type="ChEBI" id="CHEBI:29035"/>
    </cofactor>
</comment>
<dbReference type="SMART" id="SM00156">
    <property type="entry name" value="PP2Ac"/>
    <property type="match status" value="1"/>
</dbReference>
<dbReference type="Gene3D" id="3.60.21.10">
    <property type="match status" value="1"/>
</dbReference>
<evidence type="ECO:0000256" key="3">
    <source>
        <dbReference type="ARBA" id="ARBA00023211"/>
    </source>
</evidence>
<dbReference type="GO" id="GO:0046872">
    <property type="term" value="F:metal ion binding"/>
    <property type="evidence" value="ECO:0007669"/>
    <property type="project" value="UniProtKB-KW"/>
</dbReference>
<dbReference type="Proteomes" id="UP000179807">
    <property type="component" value="Unassembled WGS sequence"/>
</dbReference>
<keyword evidence="2" id="KW-0479">Metal-binding</keyword>
<dbReference type="GeneID" id="94838083"/>
<keyword evidence="7" id="KW-1185">Reference proteome</keyword>
<dbReference type="PANTHER" id="PTHR45668">
    <property type="entry name" value="SERINE/THREONINE-PROTEIN PHOSPHATASE 5-RELATED"/>
    <property type="match status" value="1"/>
</dbReference>
<organism evidence="6 7">
    <name type="scientific">Tritrichomonas foetus</name>
    <dbReference type="NCBI Taxonomy" id="1144522"/>
    <lineage>
        <taxon>Eukaryota</taxon>
        <taxon>Metamonada</taxon>
        <taxon>Parabasalia</taxon>
        <taxon>Tritrichomonadida</taxon>
        <taxon>Tritrichomonadidae</taxon>
        <taxon>Tritrichomonas</taxon>
    </lineage>
</organism>
<dbReference type="PANTHER" id="PTHR45668:SF5">
    <property type="entry name" value="SERINE_THREONINE-PROTEIN PHOSPHATASE 5"/>
    <property type="match status" value="1"/>
</dbReference>
<dbReference type="PRINTS" id="PR00114">
    <property type="entry name" value="STPHPHTASE"/>
</dbReference>
<evidence type="ECO:0000256" key="4">
    <source>
        <dbReference type="SAM" id="MobiDB-lite"/>
    </source>
</evidence>
<dbReference type="Pfam" id="PF00149">
    <property type="entry name" value="Metallophos"/>
    <property type="match status" value="1"/>
</dbReference>
<dbReference type="InterPro" id="IPR004843">
    <property type="entry name" value="Calcineurin-like_PHP"/>
</dbReference>
<dbReference type="RefSeq" id="XP_068360992.1">
    <property type="nucleotide sequence ID" value="XM_068503379.1"/>
</dbReference>
<dbReference type="InterPro" id="IPR006186">
    <property type="entry name" value="Ser/Thr-sp_prot-phosphatase"/>
</dbReference>
<comment type="caution">
    <text evidence="6">The sequence shown here is derived from an EMBL/GenBank/DDBJ whole genome shotgun (WGS) entry which is preliminary data.</text>
</comment>
<evidence type="ECO:0000256" key="1">
    <source>
        <dbReference type="ARBA" id="ARBA00001936"/>
    </source>
</evidence>
<dbReference type="VEuPathDB" id="TrichDB:TRFO_23804"/>
<dbReference type="EMBL" id="MLAK01000684">
    <property type="protein sequence ID" value="OHT07856.1"/>
    <property type="molecule type" value="Genomic_DNA"/>
</dbReference>
<proteinExistence type="predicted"/>
<keyword evidence="3" id="KW-0464">Manganese</keyword>
<dbReference type="OrthoDB" id="5593063at2759"/>
<protein>
    <submittedName>
        <fullName evidence="6">Ser/Thr protein phosphatase</fullName>
    </submittedName>
</protein>
<evidence type="ECO:0000313" key="6">
    <source>
        <dbReference type="EMBL" id="OHT07856.1"/>
    </source>
</evidence>
<feature type="domain" description="Serine/threonine specific protein phosphatases" evidence="5">
    <location>
        <begin position="1"/>
        <end position="168"/>
    </location>
</feature>
<evidence type="ECO:0000259" key="5">
    <source>
        <dbReference type="SMART" id="SM00156"/>
    </source>
</evidence>
<feature type="region of interest" description="Disordered" evidence="4">
    <location>
        <begin position="218"/>
        <end position="242"/>
    </location>
</feature>
<sequence>MEPLYSSYETIYRSILTVFSWLPLAVLLNRKCLLIHGGLSPKLKSLDDIKNIRLPISELNDNLVTDILWSDPCSSISSYVSSPRGLGVLFGRTVLKNFLAQNKLKYIIRGHQCVQSGIETPMNGIVTVFSTSYYSDEENLGGYIQFKNITDLKYRTFRLSPFRSISRKMAQFYSVRTGGIRSRTITITMSSSKLPSLYTSKTTASSRNILSDQIKKRRLSTHSPGSIKSTKSSTSKQLSFDL</sequence>
<dbReference type="InterPro" id="IPR051134">
    <property type="entry name" value="PPP_phosphatase"/>
</dbReference>
<dbReference type="CDD" id="cd00144">
    <property type="entry name" value="MPP_PPP_family"/>
    <property type="match status" value="1"/>
</dbReference>